<accession>A0AAD8JCH9</accession>
<dbReference type="EMBL" id="JAUIZM010000001">
    <property type="protein sequence ID" value="KAK1401318.1"/>
    <property type="molecule type" value="Genomic_DNA"/>
</dbReference>
<proteinExistence type="predicted"/>
<keyword evidence="2" id="KW-1185">Reference proteome</keyword>
<evidence type="ECO:0000313" key="1">
    <source>
        <dbReference type="EMBL" id="KAK1401318.1"/>
    </source>
</evidence>
<comment type="caution">
    <text evidence="1">The sequence shown here is derived from an EMBL/GenBank/DDBJ whole genome shotgun (WGS) entry which is preliminary data.</text>
</comment>
<dbReference type="PANTHER" id="PTHR44375:SF5">
    <property type="entry name" value="3-OXOACYL-[ACYL-CARRIER-PROTEIN] REDUCTASE FABG-LIKE"/>
    <property type="match status" value="1"/>
</dbReference>
<reference evidence="1" key="1">
    <citation type="submission" date="2023-02" db="EMBL/GenBank/DDBJ databases">
        <title>Genome of toxic invasive species Heracleum sosnowskyi carries increased number of genes despite the absence of recent whole-genome duplications.</title>
        <authorList>
            <person name="Schelkunov M."/>
            <person name="Shtratnikova V."/>
            <person name="Makarenko M."/>
            <person name="Klepikova A."/>
            <person name="Omelchenko D."/>
            <person name="Novikova G."/>
            <person name="Obukhova E."/>
            <person name="Bogdanov V."/>
            <person name="Penin A."/>
            <person name="Logacheva M."/>
        </authorList>
    </citation>
    <scope>NUCLEOTIDE SEQUENCE</scope>
    <source>
        <strain evidence="1">Hsosn_3</strain>
        <tissue evidence="1">Leaf</tissue>
    </source>
</reference>
<dbReference type="SUPFAM" id="SSF51735">
    <property type="entry name" value="NAD(P)-binding Rossmann-fold domains"/>
    <property type="match status" value="1"/>
</dbReference>
<dbReference type="InterPro" id="IPR036291">
    <property type="entry name" value="NAD(P)-bd_dom_sf"/>
</dbReference>
<dbReference type="InterPro" id="IPR020904">
    <property type="entry name" value="Sc_DH/Rdtase_CS"/>
</dbReference>
<name>A0AAD8JCH9_9APIA</name>
<gene>
    <name evidence="1" type="ORF">POM88_000923</name>
</gene>
<dbReference type="Pfam" id="PF13561">
    <property type="entry name" value="adh_short_C2"/>
    <property type="match status" value="1"/>
</dbReference>
<dbReference type="InterPro" id="IPR002347">
    <property type="entry name" value="SDR_fam"/>
</dbReference>
<dbReference type="CDD" id="cd05233">
    <property type="entry name" value="SDR_c"/>
    <property type="match status" value="1"/>
</dbReference>
<dbReference type="AlphaFoldDB" id="A0AAD8JCH9"/>
<dbReference type="PRINTS" id="PR00081">
    <property type="entry name" value="GDHRDH"/>
</dbReference>
<evidence type="ECO:0000313" key="2">
    <source>
        <dbReference type="Proteomes" id="UP001237642"/>
    </source>
</evidence>
<protein>
    <submittedName>
        <fullName evidence="1">Short-chain type alcohol dehydrogenase</fullName>
    </submittedName>
</protein>
<dbReference type="Gene3D" id="3.40.50.720">
    <property type="entry name" value="NAD(P)-binding Rossmann-like Domain"/>
    <property type="match status" value="1"/>
</dbReference>
<reference evidence="1" key="2">
    <citation type="submission" date="2023-05" db="EMBL/GenBank/DDBJ databases">
        <authorList>
            <person name="Schelkunov M.I."/>
        </authorList>
    </citation>
    <scope>NUCLEOTIDE SEQUENCE</scope>
    <source>
        <strain evidence="1">Hsosn_3</strain>
        <tissue evidence="1">Leaf</tissue>
    </source>
</reference>
<dbReference type="PROSITE" id="PS00061">
    <property type="entry name" value="ADH_SHORT"/>
    <property type="match status" value="1"/>
</dbReference>
<dbReference type="PRINTS" id="PR00080">
    <property type="entry name" value="SDRFAMILY"/>
</dbReference>
<dbReference type="Proteomes" id="UP001237642">
    <property type="component" value="Unassembled WGS sequence"/>
</dbReference>
<organism evidence="1 2">
    <name type="scientific">Heracleum sosnowskyi</name>
    <dbReference type="NCBI Taxonomy" id="360622"/>
    <lineage>
        <taxon>Eukaryota</taxon>
        <taxon>Viridiplantae</taxon>
        <taxon>Streptophyta</taxon>
        <taxon>Embryophyta</taxon>
        <taxon>Tracheophyta</taxon>
        <taxon>Spermatophyta</taxon>
        <taxon>Magnoliopsida</taxon>
        <taxon>eudicotyledons</taxon>
        <taxon>Gunneridae</taxon>
        <taxon>Pentapetalae</taxon>
        <taxon>asterids</taxon>
        <taxon>campanulids</taxon>
        <taxon>Apiales</taxon>
        <taxon>Apiaceae</taxon>
        <taxon>Apioideae</taxon>
        <taxon>apioid superclade</taxon>
        <taxon>Tordylieae</taxon>
        <taxon>Tordyliinae</taxon>
        <taxon>Heracleum</taxon>
    </lineage>
</organism>
<dbReference type="PANTHER" id="PTHR44375">
    <property type="entry name" value="BETA-KETOACYL-ACP REDUCTASE-LIKE PROTEIN-RELATED"/>
    <property type="match status" value="1"/>
</dbReference>
<sequence length="233" mass="25425">MEPWNSFEGKVVMVTLTTAPNITYRAAAVELDVAGDGKAIKLAVEKAWECFGHVDALVNNAGVRGGTKTSLHLSEEEWDEVVRTNLTGAWLVSKYVGIRMVRAFQQGCIINISSVAGLSRTYSQGCLAYGSSKTGLNSMTKVMALELGKHNIRVNSISPDIFQSEITESLMKKKWLQNVATRTLPLQRFLIPDPALTSLVRYLIHDSSKYVTGNIFIVDAGATLPGLSIFSSL</sequence>